<dbReference type="RefSeq" id="WP_123402224.1">
    <property type="nucleotide sequence ID" value="NZ_RJVI01000003.1"/>
</dbReference>
<reference evidence="9 10" key="1">
    <citation type="submission" date="2018-11" db="EMBL/GenBank/DDBJ databases">
        <title>Genomic Encyclopedia of Type Strains, Phase IV (KMG-IV): sequencing the most valuable type-strain genomes for metagenomic binning, comparative biology and taxonomic classification.</title>
        <authorList>
            <person name="Goeker M."/>
        </authorList>
    </citation>
    <scope>NUCLEOTIDE SEQUENCE [LARGE SCALE GENOMIC DNA]</scope>
    <source>
        <strain evidence="9 10">DSM 100275</strain>
    </source>
</reference>
<comment type="similarity">
    <text evidence="2">Belongs to the OmpP1/FadL family.</text>
</comment>
<comment type="caution">
    <text evidence="9">The sequence shown here is derived from an EMBL/GenBank/DDBJ whole genome shotgun (WGS) entry which is preliminary data.</text>
</comment>
<protein>
    <submittedName>
        <fullName evidence="9">Long-chain fatty acid transport protein</fullName>
    </submittedName>
</protein>
<sequence length="467" mass="48627">MNHRPLSAAILAGALAAGAGSAQGAGFAIIEQSVPGLGAAFAGAAAAADDPSTVFFNPAGMTKLEGRRLSVGVHIIEPTAEFSGSATTTPLPGGAPIPGGDGGDGGSTGVVPNFYYVTPIGEGWRFGLGINAPFGLKTEYDDGWVGRYHAIESEVRTVNINPSLAFRAGDDLSVGFGVSALWIDATLSDVVDMAGVCFGLEAKGLLTGGVPVPPGTVCTGSLGFGLADIGSGAHDGKVEVDGDDWGYGWNVGLLWQPGEGTRIGFAYRSKISVDISGDADFTLTDASSQALAAATGAFKDTGAKASIDLPETLSVSVAREVAPGWEVLGDVTWTRWSRFDELVIEFDNPVQNDSVQPENWKNSYRVALGAVHRVNARWAYRFGIAYDQTPIPSAEARTPRIPGNDRRWVALGASFTPSERLAVHLAYAHLFVSDPPIAATEVSTGHVLTGSFDASVDIVSAQVNWLF</sequence>
<evidence type="ECO:0000256" key="3">
    <source>
        <dbReference type="ARBA" id="ARBA00022452"/>
    </source>
</evidence>
<keyword evidence="7" id="KW-0998">Cell outer membrane</keyword>
<evidence type="ECO:0000256" key="6">
    <source>
        <dbReference type="ARBA" id="ARBA00023136"/>
    </source>
</evidence>
<accession>A0A3N1XXA8</accession>
<dbReference type="OrthoDB" id="19849at2"/>
<dbReference type="Pfam" id="PF03349">
    <property type="entry name" value="Toluene_X"/>
    <property type="match status" value="1"/>
</dbReference>
<dbReference type="Gene3D" id="2.40.160.60">
    <property type="entry name" value="Outer membrane protein transport protein (OMPP1/FadL/TodX)"/>
    <property type="match status" value="1"/>
</dbReference>
<organism evidence="9 10">
    <name type="scientific">Inmirania thermothiophila</name>
    <dbReference type="NCBI Taxonomy" id="1750597"/>
    <lineage>
        <taxon>Bacteria</taxon>
        <taxon>Pseudomonadati</taxon>
        <taxon>Pseudomonadota</taxon>
        <taxon>Gammaproteobacteria</taxon>
        <taxon>Chromatiales</taxon>
        <taxon>Ectothiorhodospiraceae</taxon>
        <taxon>Inmirania</taxon>
    </lineage>
</organism>
<dbReference type="GO" id="GO:0009279">
    <property type="term" value="C:cell outer membrane"/>
    <property type="evidence" value="ECO:0007669"/>
    <property type="project" value="UniProtKB-SubCell"/>
</dbReference>
<evidence type="ECO:0000256" key="4">
    <source>
        <dbReference type="ARBA" id="ARBA00022692"/>
    </source>
</evidence>
<dbReference type="GO" id="GO:0015483">
    <property type="term" value="F:long-chain fatty acid transporting porin activity"/>
    <property type="evidence" value="ECO:0007669"/>
    <property type="project" value="TreeGrafter"/>
</dbReference>
<keyword evidence="6" id="KW-0472">Membrane</keyword>
<dbReference type="PANTHER" id="PTHR35093:SF3">
    <property type="entry name" value="LONG-CHAIN FATTY ACID TRANSPORT PROTEIN"/>
    <property type="match status" value="1"/>
</dbReference>
<proteinExistence type="inferred from homology"/>
<keyword evidence="3" id="KW-1134">Transmembrane beta strand</keyword>
<gene>
    <name evidence="9" type="ORF">EDC57_2520</name>
</gene>
<dbReference type="AlphaFoldDB" id="A0A3N1XXA8"/>
<feature type="signal peptide" evidence="8">
    <location>
        <begin position="1"/>
        <end position="24"/>
    </location>
</feature>
<keyword evidence="10" id="KW-1185">Reference proteome</keyword>
<evidence type="ECO:0000256" key="5">
    <source>
        <dbReference type="ARBA" id="ARBA00022729"/>
    </source>
</evidence>
<keyword evidence="4" id="KW-0812">Transmembrane</keyword>
<feature type="chain" id="PRO_5018135769" evidence="8">
    <location>
        <begin position="25"/>
        <end position="467"/>
    </location>
</feature>
<dbReference type="SUPFAM" id="SSF56935">
    <property type="entry name" value="Porins"/>
    <property type="match status" value="1"/>
</dbReference>
<evidence type="ECO:0000256" key="1">
    <source>
        <dbReference type="ARBA" id="ARBA00004571"/>
    </source>
</evidence>
<dbReference type="EMBL" id="RJVI01000003">
    <property type="protein sequence ID" value="ROR29842.1"/>
    <property type="molecule type" value="Genomic_DNA"/>
</dbReference>
<name>A0A3N1XXA8_9GAMM</name>
<evidence type="ECO:0000256" key="2">
    <source>
        <dbReference type="ARBA" id="ARBA00008163"/>
    </source>
</evidence>
<evidence type="ECO:0000313" key="9">
    <source>
        <dbReference type="EMBL" id="ROR29842.1"/>
    </source>
</evidence>
<dbReference type="PANTHER" id="PTHR35093">
    <property type="entry name" value="OUTER MEMBRANE PROTEIN NMB0088-RELATED"/>
    <property type="match status" value="1"/>
</dbReference>
<dbReference type="Proteomes" id="UP000276634">
    <property type="component" value="Unassembled WGS sequence"/>
</dbReference>
<evidence type="ECO:0000313" key="10">
    <source>
        <dbReference type="Proteomes" id="UP000276634"/>
    </source>
</evidence>
<keyword evidence="5 8" id="KW-0732">Signal</keyword>
<evidence type="ECO:0000256" key="8">
    <source>
        <dbReference type="SAM" id="SignalP"/>
    </source>
</evidence>
<comment type="subcellular location">
    <subcellularLocation>
        <location evidence="1">Cell outer membrane</location>
        <topology evidence="1">Multi-pass membrane protein</topology>
    </subcellularLocation>
</comment>
<dbReference type="InterPro" id="IPR005017">
    <property type="entry name" value="OMPP1/FadL/TodX"/>
</dbReference>
<evidence type="ECO:0000256" key="7">
    <source>
        <dbReference type="ARBA" id="ARBA00023237"/>
    </source>
</evidence>